<proteinExistence type="predicted"/>
<reference evidence="1 2" key="1">
    <citation type="submission" date="2020-02" db="EMBL/GenBank/DDBJ databases">
        <authorList>
            <person name="Liang J."/>
        </authorList>
    </citation>
    <scope>NUCLEOTIDE SEQUENCE [LARGE SCALE GENOMIC DNA]</scope>
    <source>
        <strain evidence="1 2">L22-9</strain>
    </source>
</reference>
<name>A0A6N1CJR5_9PSED</name>
<organism evidence="1 2">
    <name type="scientific">Pseudomonas bijieensis</name>
    <dbReference type="NCBI Taxonomy" id="2681983"/>
    <lineage>
        <taxon>Bacteria</taxon>
        <taxon>Pseudomonadati</taxon>
        <taxon>Pseudomonadota</taxon>
        <taxon>Gammaproteobacteria</taxon>
        <taxon>Pseudomonadales</taxon>
        <taxon>Pseudomonadaceae</taxon>
        <taxon>Pseudomonas</taxon>
    </lineage>
</organism>
<dbReference type="EMBL" id="CP048810">
    <property type="protein sequence ID" value="QKS84660.1"/>
    <property type="molecule type" value="Genomic_DNA"/>
</dbReference>
<sequence>MEETAHHIAKNRHLAQTLATAFDIDFAPVPDESVWFTVKAPESFLPIATEGAGGVFLQGGSSDSILYVTSEGQAGIVAASLAEFLQLVMAHPYWFDLLKFSGGGQLREMERVARYLEEDLLEDKPSIQMSRDIVAQALLLASAPGPISALHFAVTSIGAGVSVQAPDGTECSGLFGSFVVEDNRMWREV</sequence>
<evidence type="ECO:0000313" key="2">
    <source>
        <dbReference type="Proteomes" id="UP000509545"/>
    </source>
</evidence>
<accession>A0A6N1CJR5</accession>
<dbReference type="Proteomes" id="UP000509545">
    <property type="component" value="Chromosome"/>
</dbReference>
<protein>
    <submittedName>
        <fullName evidence="1">Uncharacterized protein</fullName>
    </submittedName>
</protein>
<dbReference type="KEGG" id="pbz:GN234_23105"/>
<evidence type="ECO:0000313" key="1">
    <source>
        <dbReference type="EMBL" id="QKS84660.1"/>
    </source>
</evidence>
<dbReference type="RefSeq" id="WP_163856661.1">
    <property type="nucleotide sequence ID" value="NZ_CP048810.1"/>
</dbReference>
<keyword evidence="2" id="KW-1185">Reference proteome</keyword>
<gene>
    <name evidence="1" type="ORF">GN234_23105</name>
</gene>
<dbReference type="AlphaFoldDB" id="A0A6N1CJR5"/>